<name>A0A698WCZ4_SALBN</name>
<accession>A0A698WCZ4</accession>
<reference evidence="1" key="1">
    <citation type="submission" date="2019-12" db="EMBL/GenBank/DDBJ databases">
        <authorList>
            <person name="Ashton P.M."/>
            <person name="Dallman T."/>
            <person name="Nair S."/>
            <person name="De Pinna E."/>
            <person name="Peters T."/>
            <person name="Grant K."/>
        </authorList>
    </citation>
    <scope>NUCLEOTIDE SEQUENCE</scope>
    <source>
        <strain evidence="1">854886</strain>
    </source>
</reference>
<organism evidence="1">
    <name type="scientific">Salmonella bongori</name>
    <dbReference type="NCBI Taxonomy" id="54736"/>
    <lineage>
        <taxon>Bacteria</taxon>
        <taxon>Pseudomonadati</taxon>
        <taxon>Pseudomonadota</taxon>
        <taxon>Gammaproteobacteria</taxon>
        <taxon>Enterobacterales</taxon>
        <taxon>Enterobacteriaceae</taxon>
        <taxon>Salmonella</taxon>
    </lineage>
</organism>
<dbReference type="EMBL" id="AANPCH010000018">
    <property type="protein sequence ID" value="EDP8663792.1"/>
    <property type="molecule type" value="Genomic_DNA"/>
</dbReference>
<gene>
    <name evidence="1" type="ORF">GRG92_003518</name>
</gene>
<comment type="caution">
    <text evidence="1">The sequence shown here is derived from an EMBL/GenBank/DDBJ whole genome shotgun (WGS) entry which is preliminary data.</text>
</comment>
<sequence>MTKIGNLCLTSKMNFIFDATKNKNCETLSENRVDLSSSQGYCINIQQPTGLD</sequence>
<dbReference type="AlphaFoldDB" id="A0A698WCZ4"/>
<protein>
    <submittedName>
        <fullName evidence="1">Uncharacterized protein</fullName>
    </submittedName>
</protein>
<proteinExistence type="predicted"/>
<evidence type="ECO:0000313" key="1">
    <source>
        <dbReference type="EMBL" id="EDP8663792.1"/>
    </source>
</evidence>